<keyword evidence="2 7" id="KW-0662">Pyridine nucleotide biosynthesis</keyword>
<comment type="cofactor">
    <cofactor evidence="7">
        <name>Fe(2+)</name>
        <dbReference type="ChEBI" id="CHEBI:29033"/>
    </cofactor>
    <text evidence="7">Binds 2 Fe(2+) ions per subunit.</text>
</comment>
<feature type="binding site" evidence="7">
    <location>
        <position position="59"/>
    </location>
    <ligand>
        <name>substrate</name>
    </ligand>
</feature>
<dbReference type="InterPro" id="IPR014710">
    <property type="entry name" value="RmlC-like_jellyroll"/>
</dbReference>
<accession>A0A315ZA05</accession>
<keyword evidence="5 7" id="KW-0560">Oxidoreductase</keyword>
<dbReference type="AlphaFoldDB" id="A0A315ZA05"/>
<evidence type="ECO:0000256" key="4">
    <source>
        <dbReference type="ARBA" id="ARBA00022964"/>
    </source>
</evidence>
<feature type="binding site" evidence="7">
    <location>
        <position position="111"/>
    </location>
    <ligand>
        <name>substrate</name>
    </ligand>
</feature>
<name>A0A315ZA05_SEDFL</name>
<feature type="binding site" evidence="7">
    <location>
        <position position="97"/>
    </location>
    <ligand>
        <name>Fe cation</name>
        <dbReference type="ChEBI" id="CHEBI:24875"/>
        <label>1</label>
        <note>catalytic</note>
    </ligand>
</feature>
<comment type="catalytic activity">
    <reaction evidence="7">
        <text>3-hydroxyanthranilate + O2 = (2Z,4Z)-2-amino-3-carboxymuconate 6-semialdehyde</text>
        <dbReference type="Rhea" id="RHEA:17953"/>
        <dbReference type="ChEBI" id="CHEBI:15379"/>
        <dbReference type="ChEBI" id="CHEBI:36559"/>
        <dbReference type="ChEBI" id="CHEBI:77612"/>
        <dbReference type="EC" id="1.13.11.6"/>
    </reaction>
</comment>
<organism evidence="8 9">
    <name type="scientific">Sediminitomix flava</name>
    <dbReference type="NCBI Taxonomy" id="379075"/>
    <lineage>
        <taxon>Bacteria</taxon>
        <taxon>Pseudomonadati</taxon>
        <taxon>Bacteroidota</taxon>
        <taxon>Cytophagia</taxon>
        <taxon>Cytophagales</taxon>
        <taxon>Flammeovirgaceae</taxon>
        <taxon>Sediminitomix</taxon>
    </lineage>
</organism>
<comment type="caution">
    <text evidence="8">The sequence shown here is derived from an EMBL/GenBank/DDBJ whole genome shotgun (WGS) entry which is preliminary data.</text>
</comment>
<dbReference type="OrthoDB" id="5002379at2"/>
<evidence type="ECO:0000256" key="7">
    <source>
        <dbReference type="HAMAP-Rule" id="MF_00825"/>
    </source>
</evidence>
<dbReference type="HAMAP" id="MF_00825">
    <property type="entry name" value="3_HAO"/>
    <property type="match status" value="1"/>
</dbReference>
<feature type="binding site" evidence="7">
    <location>
        <position position="53"/>
    </location>
    <ligand>
        <name>Fe cation</name>
        <dbReference type="ChEBI" id="CHEBI:24875"/>
        <label>1</label>
        <note>catalytic</note>
    </ligand>
</feature>
<feature type="binding site" evidence="7">
    <location>
        <position position="129"/>
    </location>
    <ligand>
        <name>Fe cation</name>
        <dbReference type="ChEBI" id="CHEBI:24875"/>
        <label>2</label>
    </ligand>
</feature>
<proteinExistence type="inferred from homology"/>
<dbReference type="GO" id="GO:0019805">
    <property type="term" value="P:quinolinate biosynthetic process"/>
    <property type="evidence" value="ECO:0007669"/>
    <property type="project" value="UniProtKB-UniRule"/>
</dbReference>
<dbReference type="GO" id="GO:0000334">
    <property type="term" value="F:3-hydroxyanthranilate 3,4-dioxygenase activity"/>
    <property type="evidence" value="ECO:0007669"/>
    <property type="project" value="UniProtKB-UniRule"/>
</dbReference>
<feature type="binding site" evidence="7">
    <location>
        <position position="126"/>
    </location>
    <ligand>
        <name>Fe cation</name>
        <dbReference type="ChEBI" id="CHEBI:24875"/>
        <label>2</label>
    </ligand>
</feature>
<dbReference type="GO" id="GO:0006569">
    <property type="term" value="P:L-tryptophan catabolic process"/>
    <property type="evidence" value="ECO:0007669"/>
    <property type="project" value="UniProtKB-UniRule"/>
</dbReference>
<protein>
    <recommendedName>
        <fullName evidence="7">3-hydroxyanthranilate 3,4-dioxygenase</fullName>
        <ecNumber evidence="7">1.13.11.6</ecNumber>
    </recommendedName>
    <alternativeName>
        <fullName evidence="7">3-hydroxyanthranilate oxygenase</fullName>
        <shortName evidence="7">3-HAO</shortName>
    </alternativeName>
    <alternativeName>
        <fullName evidence="7">3-hydroxyanthranilic acid dioxygenase</fullName>
        <shortName evidence="7">HAD</shortName>
    </alternativeName>
</protein>
<dbReference type="Pfam" id="PF06052">
    <property type="entry name" value="3-HAO"/>
    <property type="match status" value="1"/>
</dbReference>
<evidence type="ECO:0000313" key="9">
    <source>
        <dbReference type="Proteomes" id="UP000245535"/>
    </source>
</evidence>
<feature type="binding site" evidence="7">
    <location>
        <position position="49"/>
    </location>
    <ligand>
        <name>O2</name>
        <dbReference type="ChEBI" id="CHEBI:15379"/>
    </ligand>
</feature>
<dbReference type="EMBL" id="QGDO01000003">
    <property type="protein sequence ID" value="PWJ42112.1"/>
    <property type="molecule type" value="Genomic_DNA"/>
</dbReference>
<dbReference type="UniPathway" id="UPA00253">
    <property type="reaction ID" value="UER00330"/>
</dbReference>
<comment type="function">
    <text evidence="1 7">Catalyzes the oxidative ring opening of 3-hydroxyanthranilate to 2-amino-3-carboxymuconate semialdehyde, which spontaneously cyclizes to quinolinate.</text>
</comment>
<evidence type="ECO:0000256" key="3">
    <source>
        <dbReference type="ARBA" id="ARBA00022723"/>
    </source>
</evidence>
<evidence type="ECO:0000256" key="5">
    <source>
        <dbReference type="ARBA" id="ARBA00023002"/>
    </source>
</evidence>
<feature type="binding site" evidence="7">
    <location>
        <position position="166"/>
    </location>
    <ligand>
        <name>Fe cation</name>
        <dbReference type="ChEBI" id="CHEBI:24875"/>
        <label>2</label>
    </ligand>
</feature>
<sequence>MNLTKLFSTVNLKEWVEENRAQLKPPVANKVVYEDGEFIVMVVGGPNSRKDYHFNETPEFFYQVEGDILLKIIVDGEFVDVPIKEGEIYLLPSNIPHSPVRYENTIGLVIEQKRPEGMLDACEWYCENCGNQLFRAPFPMDDIVKSLPTIFNEFYPNEALRTCDNCGTVMEPPK</sequence>
<evidence type="ECO:0000313" key="8">
    <source>
        <dbReference type="EMBL" id="PWJ42112.1"/>
    </source>
</evidence>
<keyword evidence="6 7" id="KW-0408">Iron</keyword>
<keyword evidence="4 7" id="KW-0223">Dioxygenase</keyword>
<dbReference type="NCBIfam" id="NF009763">
    <property type="entry name" value="PRK13264.1"/>
    <property type="match status" value="1"/>
</dbReference>
<gene>
    <name evidence="7" type="primary">nbaC</name>
    <name evidence="8" type="ORF">BC781_103362</name>
</gene>
<feature type="binding site" evidence="7">
    <location>
        <position position="59"/>
    </location>
    <ligand>
        <name>Fe cation</name>
        <dbReference type="ChEBI" id="CHEBI:24875"/>
        <label>1</label>
        <note>catalytic</note>
    </ligand>
</feature>
<dbReference type="Proteomes" id="UP000245535">
    <property type="component" value="Unassembled WGS sequence"/>
</dbReference>
<keyword evidence="9" id="KW-1185">Reference proteome</keyword>
<feature type="binding site" evidence="7">
    <location>
        <position position="163"/>
    </location>
    <ligand>
        <name>Fe cation</name>
        <dbReference type="ChEBI" id="CHEBI:24875"/>
        <label>2</label>
    </ligand>
</feature>
<evidence type="ECO:0000256" key="6">
    <source>
        <dbReference type="ARBA" id="ARBA00023004"/>
    </source>
</evidence>
<evidence type="ECO:0000256" key="1">
    <source>
        <dbReference type="ARBA" id="ARBA00002752"/>
    </source>
</evidence>
<keyword evidence="3 7" id="KW-0479">Metal-binding</keyword>
<dbReference type="CDD" id="cd06123">
    <property type="entry name" value="cupin_HAO"/>
    <property type="match status" value="1"/>
</dbReference>
<dbReference type="InterPro" id="IPR010329">
    <property type="entry name" value="3hydroanth_dOase"/>
</dbReference>
<dbReference type="InterPro" id="IPR011051">
    <property type="entry name" value="RmlC_Cupin_sf"/>
</dbReference>
<feature type="binding site" evidence="7">
    <location>
        <position position="101"/>
    </location>
    <ligand>
        <name>substrate</name>
    </ligand>
</feature>
<evidence type="ECO:0000256" key="2">
    <source>
        <dbReference type="ARBA" id="ARBA00022642"/>
    </source>
</evidence>
<dbReference type="GO" id="GO:0005737">
    <property type="term" value="C:cytoplasm"/>
    <property type="evidence" value="ECO:0007669"/>
    <property type="project" value="TreeGrafter"/>
</dbReference>
<comment type="pathway">
    <text evidence="7">Cofactor biosynthesis; NAD(+) biosynthesis; quinolinate from L-kynurenine: step 3/3.</text>
</comment>
<dbReference type="RefSeq" id="WP_109618766.1">
    <property type="nucleotide sequence ID" value="NZ_QGDO01000003.1"/>
</dbReference>
<dbReference type="GO" id="GO:0043420">
    <property type="term" value="P:anthranilate metabolic process"/>
    <property type="evidence" value="ECO:0007669"/>
    <property type="project" value="UniProtKB-UniRule"/>
</dbReference>
<dbReference type="PANTHER" id="PTHR15497:SF1">
    <property type="entry name" value="3-HYDROXYANTHRANILATE 3,4-DIOXYGENASE"/>
    <property type="match status" value="1"/>
</dbReference>
<dbReference type="GO" id="GO:0009435">
    <property type="term" value="P:NAD+ biosynthetic process"/>
    <property type="evidence" value="ECO:0007669"/>
    <property type="project" value="UniProtKB-UniPathway"/>
</dbReference>
<dbReference type="GO" id="GO:0008198">
    <property type="term" value="F:ferrous iron binding"/>
    <property type="evidence" value="ECO:0007669"/>
    <property type="project" value="UniProtKB-UniRule"/>
</dbReference>
<dbReference type="PANTHER" id="PTHR15497">
    <property type="entry name" value="3-HYDROXYANTHRANILATE 3,4-DIOXYGENASE"/>
    <property type="match status" value="1"/>
</dbReference>
<dbReference type="NCBIfam" id="TIGR03037">
    <property type="entry name" value="anthran_nbaC"/>
    <property type="match status" value="1"/>
</dbReference>
<dbReference type="EC" id="1.13.11.6" evidence="7"/>
<comment type="similarity">
    <text evidence="7">Belongs to the 3-HAO family.</text>
</comment>
<reference evidence="8 9" key="1">
    <citation type="submission" date="2018-03" db="EMBL/GenBank/DDBJ databases">
        <title>Genomic Encyclopedia of Archaeal and Bacterial Type Strains, Phase II (KMG-II): from individual species to whole genera.</title>
        <authorList>
            <person name="Goeker M."/>
        </authorList>
    </citation>
    <scope>NUCLEOTIDE SEQUENCE [LARGE SCALE GENOMIC DNA]</scope>
    <source>
        <strain evidence="8 9">DSM 28229</strain>
    </source>
</reference>
<dbReference type="SUPFAM" id="SSF51182">
    <property type="entry name" value="RmlC-like cupins"/>
    <property type="match status" value="1"/>
</dbReference>
<dbReference type="Gene3D" id="2.60.120.10">
    <property type="entry name" value="Jelly Rolls"/>
    <property type="match status" value="1"/>
</dbReference>